<dbReference type="AlphaFoldDB" id="A0AB34FPE5"/>
<feature type="region of interest" description="Disordered" evidence="1">
    <location>
        <begin position="864"/>
        <end position="912"/>
    </location>
</feature>
<feature type="compositionally biased region" description="Basic and acidic residues" evidence="1">
    <location>
        <begin position="975"/>
        <end position="991"/>
    </location>
</feature>
<feature type="region of interest" description="Disordered" evidence="1">
    <location>
        <begin position="790"/>
        <end position="814"/>
    </location>
</feature>
<reference evidence="2" key="1">
    <citation type="submission" date="2023-01" db="EMBL/GenBank/DDBJ databases">
        <title>The growth and conidiation of Purpureocillium lavendulum are regulated by nitrogen source and histone H3K14 acetylation.</title>
        <authorList>
            <person name="Tang P."/>
            <person name="Han J."/>
            <person name="Zhang C."/>
            <person name="Tang P."/>
            <person name="Qi F."/>
            <person name="Zhang K."/>
            <person name="Liang L."/>
        </authorList>
    </citation>
    <scope>NUCLEOTIDE SEQUENCE</scope>
    <source>
        <strain evidence="2">YMF1.00683</strain>
    </source>
</reference>
<feature type="compositionally biased region" description="Low complexity" evidence="1">
    <location>
        <begin position="1"/>
        <end position="17"/>
    </location>
</feature>
<comment type="caution">
    <text evidence="2">The sequence shown here is derived from an EMBL/GenBank/DDBJ whole genome shotgun (WGS) entry which is preliminary data.</text>
</comment>
<accession>A0AB34FPE5</accession>
<feature type="region of interest" description="Disordered" evidence="1">
    <location>
        <begin position="62"/>
        <end position="119"/>
    </location>
</feature>
<name>A0AB34FPE5_9HYPO</name>
<evidence type="ECO:0000313" key="2">
    <source>
        <dbReference type="EMBL" id="KAJ6441249.1"/>
    </source>
</evidence>
<evidence type="ECO:0000313" key="3">
    <source>
        <dbReference type="Proteomes" id="UP001163105"/>
    </source>
</evidence>
<sequence length="991" mass="104832">MSSTSAARSSPSNAADAFGRGSSSPSAASLGVNHMAYPTIAPSASSTATVTSERLERMRADLRTTLHRRRSASPPLLSAPEDGDGSCASASAGKRRRVMTSVRGSKAATETSTMSATSASVEAARHRTCLLHRAVGRSRIRPPYAEQLAVSDITARVVPLFPATKQSVSTKSREPIQENPVYLCPVDRLHVCVPSAPESNLIVFGMLSATAMLSASATLLRAACRLLGQVAVSGGRAALARLGPPLRDGLGLGDPGGGVLAVGGANLALQARDAPGRGAVQLERVVVEVGEDNLRLLVAHWQDDAPRHVGRRDGEEAAARVDDAKVPGAAPVVRRAVGADQRLALVVVHEVRGRGRVLLVERARAHEQVEDGRDDGHGRGVVAVVHARQLRVAEDDGHAEVAHVAVCVGARLVEVLLEGLAVVADEDGQRLVGDAEVVEQLHHHAHPHVVEAHRVEVLVELLVLAALAHVVDRLEPVGHAPRVVRRAGKVRQEHALVVGRRVGDVVAQVRLERRLGVPKVVDLFERRVRRRVLVHDLLLDDGVEADLELELVLPVVRVGDGHEEGRVPQLLEVVGRVGAGAAGVAALDLVEEVEDLRDARLVAVGLGLLKHGHRHGPHAAVAGGHALGRRAAGRVAADDGDAAVAGPRAVVPHRVTGGRVRRPVGAPEVARLAADLLGVGRQLRQERVDLVVLAGVVRAQDDLVDARVLLQREQLLARALHLEEGDVLDVDARQRLPQRRQHLLVEVGDAERVVDGVVEAVVDGGGAGAPIRGGRVDDGHDGYGTAVLRRRRRPQRRVPAEEAVGDGRGQPLGDPVAVPLRQGAVGAGRPSLEVAAGQLPAGLGDEGGQRPGAVDAVHRLAHEDAHERERQRRQHAAVGAVGVEDGRERDEEDEGGAADEPRHEALDEGPRRALLGRQQPRLLVLVVKVGVEVGVGVLVRGQQGPRRVGRLEQVAADARRAGDASQGCRVPALVSHDDDNNNSNTEDRDRA</sequence>
<organism evidence="2 3">
    <name type="scientific">Purpureocillium lavendulum</name>
    <dbReference type="NCBI Taxonomy" id="1247861"/>
    <lineage>
        <taxon>Eukaryota</taxon>
        <taxon>Fungi</taxon>
        <taxon>Dikarya</taxon>
        <taxon>Ascomycota</taxon>
        <taxon>Pezizomycotina</taxon>
        <taxon>Sordariomycetes</taxon>
        <taxon>Hypocreomycetidae</taxon>
        <taxon>Hypocreales</taxon>
        <taxon>Ophiocordycipitaceae</taxon>
        <taxon>Purpureocillium</taxon>
    </lineage>
</organism>
<dbReference type="EMBL" id="JAQHRD010000005">
    <property type="protein sequence ID" value="KAJ6441249.1"/>
    <property type="molecule type" value="Genomic_DNA"/>
</dbReference>
<gene>
    <name evidence="2" type="ORF">O9K51_07045</name>
</gene>
<feature type="region of interest" description="Disordered" evidence="1">
    <location>
        <begin position="959"/>
        <end position="991"/>
    </location>
</feature>
<feature type="region of interest" description="Disordered" evidence="1">
    <location>
        <begin position="1"/>
        <end position="26"/>
    </location>
</feature>
<feature type="compositionally biased region" description="Low complexity" evidence="1">
    <location>
        <begin position="107"/>
        <end position="119"/>
    </location>
</feature>
<proteinExistence type="predicted"/>
<evidence type="ECO:0000256" key="1">
    <source>
        <dbReference type="SAM" id="MobiDB-lite"/>
    </source>
</evidence>
<feature type="compositionally biased region" description="Basic and acidic residues" evidence="1">
    <location>
        <begin position="899"/>
        <end position="911"/>
    </location>
</feature>
<keyword evidence="3" id="KW-1185">Reference proteome</keyword>
<protein>
    <submittedName>
        <fullName evidence="2">Uncharacterized protein</fullName>
    </submittedName>
</protein>
<dbReference type="Proteomes" id="UP001163105">
    <property type="component" value="Unassembled WGS sequence"/>
</dbReference>